<feature type="non-terminal residue" evidence="2">
    <location>
        <position position="1"/>
    </location>
</feature>
<evidence type="ECO:0000313" key="2">
    <source>
        <dbReference type="EMBL" id="CAG7815676.1"/>
    </source>
</evidence>
<dbReference type="Proteomes" id="UP000708208">
    <property type="component" value="Unassembled WGS sequence"/>
</dbReference>
<evidence type="ECO:0000256" key="1">
    <source>
        <dbReference type="SAM" id="Phobius"/>
    </source>
</evidence>
<dbReference type="AlphaFoldDB" id="A0A8J2KLI1"/>
<reference evidence="2" key="1">
    <citation type="submission" date="2021-06" db="EMBL/GenBank/DDBJ databases">
        <authorList>
            <person name="Hodson N. C."/>
            <person name="Mongue J. A."/>
            <person name="Jaron S. K."/>
        </authorList>
    </citation>
    <scope>NUCLEOTIDE SEQUENCE</scope>
</reference>
<keyword evidence="3" id="KW-1185">Reference proteome</keyword>
<organism evidence="2 3">
    <name type="scientific">Allacma fusca</name>
    <dbReference type="NCBI Taxonomy" id="39272"/>
    <lineage>
        <taxon>Eukaryota</taxon>
        <taxon>Metazoa</taxon>
        <taxon>Ecdysozoa</taxon>
        <taxon>Arthropoda</taxon>
        <taxon>Hexapoda</taxon>
        <taxon>Collembola</taxon>
        <taxon>Symphypleona</taxon>
        <taxon>Sminthuridae</taxon>
        <taxon>Allacma</taxon>
    </lineage>
</organism>
<comment type="caution">
    <text evidence="2">The sequence shown here is derived from an EMBL/GenBank/DDBJ whole genome shotgun (WGS) entry which is preliminary data.</text>
</comment>
<evidence type="ECO:0000313" key="3">
    <source>
        <dbReference type="Proteomes" id="UP000708208"/>
    </source>
</evidence>
<gene>
    <name evidence="2" type="ORF">AFUS01_LOCUS26341</name>
</gene>
<keyword evidence="1" id="KW-0812">Transmembrane</keyword>
<name>A0A8J2KLI1_9HEXA</name>
<protein>
    <submittedName>
        <fullName evidence="2">Uncharacterized protein</fullName>
    </submittedName>
</protein>
<proteinExistence type="predicted"/>
<accession>A0A8J2KLI1</accession>
<keyword evidence="1" id="KW-1133">Transmembrane helix</keyword>
<dbReference type="EMBL" id="CAJVCH010350426">
    <property type="protein sequence ID" value="CAG7815676.1"/>
    <property type="molecule type" value="Genomic_DNA"/>
</dbReference>
<sequence length="180" mass="20540">MLELNIPGVYFLSQSGKITHSLSVTSRNNKMVKRPMSKPNPALILRLDFHRSFQILKLVTRLPDTAIWLMVGSQVESFGDLMAQIIEDFEIDSAGIELYDRGNVFISPDINIRFFMDYVSGEVEPIVVKPYFCNHSENRVGRQLLDVYYSLTSDRISAMAYIIFVIVSLFFLLSCSSNLQ</sequence>
<keyword evidence="1" id="KW-0472">Membrane</keyword>
<feature type="transmembrane region" description="Helical" evidence="1">
    <location>
        <begin position="158"/>
        <end position="179"/>
    </location>
</feature>